<dbReference type="Gene3D" id="1.10.260.40">
    <property type="entry name" value="lambda repressor-like DNA-binding domains"/>
    <property type="match status" value="1"/>
</dbReference>
<dbReference type="InterPro" id="IPR043917">
    <property type="entry name" value="DUF5753"/>
</dbReference>
<dbReference type="Pfam" id="PF19054">
    <property type="entry name" value="DUF5753"/>
    <property type="match status" value="1"/>
</dbReference>
<dbReference type="KEGG" id="strr:EKD16_22545"/>
<dbReference type="InterPro" id="IPR001387">
    <property type="entry name" value="Cro/C1-type_HTH"/>
</dbReference>
<proteinExistence type="predicted"/>
<gene>
    <name evidence="2" type="ORF">EKD16_22545</name>
</gene>
<dbReference type="AlphaFoldDB" id="A0A4V0ZKA1"/>
<dbReference type="PROSITE" id="PS50943">
    <property type="entry name" value="HTH_CROC1"/>
    <property type="match status" value="1"/>
</dbReference>
<evidence type="ECO:0000313" key="3">
    <source>
        <dbReference type="Proteomes" id="UP000292235"/>
    </source>
</evidence>
<protein>
    <submittedName>
        <fullName evidence="2">Helix-turn-helix domain protein</fullName>
    </submittedName>
</protein>
<keyword evidence="3" id="KW-1185">Reference proteome</keyword>
<dbReference type="EMBL" id="CP036455">
    <property type="protein sequence ID" value="QBI56262.1"/>
    <property type="molecule type" value="Genomic_DNA"/>
</dbReference>
<reference evidence="2 3" key="1">
    <citation type="submission" date="2019-02" db="EMBL/GenBank/DDBJ databases">
        <authorList>
            <person name="Khodamoradi S."/>
            <person name="Hahnke R.L."/>
            <person name="Kaempfer P."/>
            <person name="Schumann P."/>
            <person name="Rohde M."/>
            <person name="Steinert M."/>
            <person name="Luzhetskyy A."/>
            <person name="Wink J."/>
            <person name="Ruckert C."/>
        </authorList>
    </citation>
    <scope>NUCLEOTIDE SEQUENCE [LARGE SCALE GENOMIC DNA]</scope>
    <source>
        <strain evidence="2 3">M2</strain>
    </source>
</reference>
<dbReference type="Pfam" id="PF13560">
    <property type="entry name" value="HTH_31"/>
    <property type="match status" value="1"/>
</dbReference>
<accession>A0A4V0ZKA1</accession>
<dbReference type="SUPFAM" id="SSF47413">
    <property type="entry name" value="lambda repressor-like DNA-binding domains"/>
    <property type="match status" value="1"/>
</dbReference>
<evidence type="ECO:0000259" key="1">
    <source>
        <dbReference type="PROSITE" id="PS50943"/>
    </source>
</evidence>
<dbReference type="InterPro" id="IPR010982">
    <property type="entry name" value="Lambda_DNA-bd_dom_sf"/>
</dbReference>
<dbReference type="GO" id="GO:0003677">
    <property type="term" value="F:DNA binding"/>
    <property type="evidence" value="ECO:0007669"/>
    <property type="project" value="InterPro"/>
</dbReference>
<dbReference type="OrthoDB" id="5177725at2"/>
<feature type="domain" description="HTH cro/C1-type" evidence="1">
    <location>
        <begin position="18"/>
        <end position="71"/>
    </location>
</feature>
<dbReference type="RefSeq" id="WP_131101027.1">
    <property type="nucleotide sequence ID" value="NZ_CP036455.1"/>
</dbReference>
<dbReference type="Proteomes" id="UP000292235">
    <property type="component" value="Chromosome"/>
</dbReference>
<dbReference type="CDD" id="cd00093">
    <property type="entry name" value="HTH_XRE"/>
    <property type="match status" value="1"/>
</dbReference>
<sequence length="284" mass="32607">MSTPRIETFRGRQLRKELHRLREEAGFSTDEVAEKLDWSKAKISRIETGKSRVTPSDVRLLVETYAIKDEREREALVTLAREARRKGWWHNYPGVFASTYVGLEAEATSLRTYETQLVPGLMQTERYMRALIRAAHAEMAVDETEQRVSARKERKELLRQEEPTRLWVILDEAVLRRPVGGPEVMREQLAHLIELSELPQVHLQVLRFEAGAHASMGVSFTILDTPSANNTGVVFVEHLSGHLYLDDEPDYGRYTLAFEHLRAKAGDPDDTVALIERLRSDFQQ</sequence>
<evidence type="ECO:0000313" key="2">
    <source>
        <dbReference type="EMBL" id="QBI56262.1"/>
    </source>
</evidence>
<organism evidence="2 3">
    <name type="scientific">Streptomonospora litoralis</name>
    <dbReference type="NCBI Taxonomy" id="2498135"/>
    <lineage>
        <taxon>Bacteria</taxon>
        <taxon>Bacillati</taxon>
        <taxon>Actinomycetota</taxon>
        <taxon>Actinomycetes</taxon>
        <taxon>Streptosporangiales</taxon>
        <taxon>Nocardiopsidaceae</taxon>
        <taxon>Streptomonospora</taxon>
    </lineage>
</organism>
<name>A0A4V0ZKA1_9ACTN</name>
<dbReference type="SMART" id="SM00530">
    <property type="entry name" value="HTH_XRE"/>
    <property type="match status" value="1"/>
</dbReference>